<evidence type="ECO:0000256" key="6">
    <source>
        <dbReference type="HAMAP-Rule" id="MF_01676"/>
    </source>
</evidence>
<keyword evidence="3 6" id="KW-0560">Oxidoreductase</keyword>
<dbReference type="EC" id="1.11.1.28" evidence="6"/>
<comment type="caution">
    <text evidence="8">The sequence shown here is derived from an EMBL/GenBank/DDBJ whole genome shotgun (WGS) entry which is preliminary data.</text>
</comment>
<sequence>MSVLTVTEETKIDLLKDLGLDENYASQSLNKLTNAESRYLRDLRVNLKTALAGETLSKKEAYLLALAAAANEENDTLVASFEAKALENEATQAETAEAIACASLLATNNILYRFRHFAHKDVYEQLPARVKMNIMRNPVLGKEFFELVSLAISAINGCERCVAAHEASVLKLGATEARIFDAIRVAAVVTGLSKVVN</sequence>
<dbReference type="GO" id="GO:0032843">
    <property type="term" value="F:hydroperoxide reductase activity"/>
    <property type="evidence" value="ECO:0007669"/>
    <property type="project" value="InterPro"/>
</dbReference>
<dbReference type="GO" id="GO:0015036">
    <property type="term" value="F:disulfide oxidoreductase activity"/>
    <property type="evidence" value="ECO:0007669"/>
    <property type="project" value="TreeGrafter"/>
</dbReference>
<gene>
    <name evidence="6" type="primary">ahpD</name>
    <name evidence="8" type="ORF">FVR03_01960</name>
</gene>
<dbReference type="OrthoDB" id="9801997at2"/>
<keyword evidence="9" id="KW-1185">Reference proteome</keyword>
<keyword evidence="5 6" id="KW-0676">Redox-active center</keyword>
<evidence type="ECO:0000256" key="4">
    <source>
        <dbReference type="ARBA" id="ARBA00023157"/>
    </source>
</evidence>
<accession>A0A5C8KCS0</accession>
<dbReference type="Gene3D" id="1.20.1290.10">
    <property type="entry name" value="AhpD-like"/>
    <property type="match status" value="1"/>
</dbReference>
<evidence type="ECO:0000313" key="8">
    <source>
        <dbReference type="EMBL" id="TXK52055.1"/>
    </source>
</evidence>
<feature type="disulfide bond" description="Interchain (with AhpC); in linked form" evidence="6">
    <location>
        <position position="161"/>
    </location>
</feature>
<feature type="disulfide bond" evidence="6">
    <location>
        <begin position="158"/>
        <end position="161"/>
    </location>
</feature>
<dbReference type="GO" id="GO:0045454">
    <property type="term" value="P:cell redox homeostasis"/>
    <property type="evidence" value="ECO:0007669"/>
    <property type="project" value="TreeGrafter"/>
</dbReference>
<dbReference type="NCBIfam" id="TIGR00778">
    <property type="entry name" value="ahpD_dom"/>
    <property type="match status" value="1"/>
</dbReference>
<dbReference type="InterPro" id="IPR004675">
    <property type="entry name" value="AhpD_core"/>
</dbReference>
<keyword evidence="1 6" id="KW-0575">Peroxidase</keyword>
<feature type="domain" description="Carboxymuconolactone decarboxylase-like" evidence="7">
    <location>
        <begin position="126"/>
        <end position="195"/>
    </location>
</feature>
<dbReference type="Proteomes" id="UP000321926">
    <property type="component" value="Unassembled WGS sequence"/>
</dbReference>
<comment type="similarity">
    <text evidence="6">Belongs to the AhpD family.</text>
</comment>
<comment type="catalytic activity">
    <reaction evidence="6">
        <text>N(6)-[(R)-dihydrolipoyl]-L-lysyl-[lipoyl-carrier protein] + a hydroperoxide = N(6)-[(R)-lipoyl]-L-lysyl-[lipoyl-carrier protein] + an alcohol + H2O</text>
        <dbReference type="Rhea" id="RHEA:62636"/>
        <dbReference type="Rhea" id="RHEA-COMP:10502"/>
        <dbReference type="Rhea" id="RHEA-COMP:16355"/>
        <dbReference type="ChEBI" id="CHEBI:15377"/>
        <dbReference type="ChEBI" id="CHEBI:30879"/>
        <dbReference type="ChEBI" id="CHEBI:35924"/>
        <dbReference type="ChEBI" id="CHEBI:83099"/>
        <dbReference type="ChEBI" id="CHEBI:83100"/>
        <dbReference type="EC" id="1.11.1.28"/>
    </reaction>
</comment>
<evidence type="ECO:0000256" key="3">
    <source>
        <dbReference type="ARBA" id="ARBA00023002"/>
    </source>
</evidence>
<evidence type="ECO:0000256" key="1">
    <source>
        <dbReference type="ARBA" id="ARBA00022559"/>
    </source>
</evidence>
<reference evidence="8 9" key="1">
    <citation type="submission" date="2019-08" db="EMBL/GenBank/DDBJ databases">
        <authorList>
            <person name="Shi S."/>
        </authorList>
    </citation>
    <scope>NUCLEOTIDE SEQUENCE [LARGE SCALE GENOMIC DNA]</scope>
    <source>
        <strain evidence="8 9">GY10130</strain>
    </source>
</reference>
<evidence type="ECO:0000313" key="9">
    <source>
        <dbReference type="Proteomes" id="UP000321926"/>
    </source>
</evidence>
<evidence type="ECO:0000256" key="5">
    <source>
        <dbReference type="ARBA" id="ARBA00023284"/>
    </source>
</evidence>
<dbReference type="PANTHER" id="PTHR33930">
    <property type="entry name" value="ALKYL HYDROPEROXIDE REDUCTASE AHPD"/>
    <property type="match status" value="1"/>
</dbReference>
<dbReference type="Pfam" id="PF02627">
    <property type="entry name" value="CMD"/>
    <property type="match status" value="1"/>
</dbReference>
<dbReference type="GO" id="GO:0006979">
    <property type="term" value="P:response to oxidative stress"/>
    <property type="evidence" value="ECO:0007669"/>
    <property type="project" value="InterPro"/>
</dbReference>
<feature type="active site" description="Cysteine sulfenic acid (-SOH) intermediate" evidence="6">
    <location>
        <position position="161"/>
    </location>
</feature>
<dbReference type="InterPro" id="IPR029032">
    <property type="entry name" value="AhpD-like"/>
</dbReference>
<dbReference type="AlphaFoldDB" id="A0A5C8KCS0"/>
<dbReference type="HAMAP" id="MF_01676">
    <property type="entry name" value="AhpD"/>
    <property type="match status" value="1"/>
</dbReference>
<dbReference type="InterPro" id="IPR004674">
    <property type="entry name" value="AhpD"/>
</dbReference>
<feature type="active site" description="Proton donor" evidence="6">
    <location>
        <position position="158"/>
    </location>
</feature>
<evidence type="ECO:0000259" key="7">
    <source>
        <dbReference type="Pfam" id="PF02627"/>
    </source>
</evidence>
<organism evidence="8 9">
    <name type="scientific">Pontibacter qinzhouensis</name>
    <dbReference type="NCBI Taxonomy" id="2603253"/>
    <lineage>
        <taxon>Bacteria</taxon>
        <taxon>Pseudomonadati</taxon>
        <taxon>Bacteroidota</taxon>
        <taxon>Cytophagia</taxon>
        <taxon>Cytophagales</taxon>
        <taxon>Hymenobacteraceae</taxon>
        <taxon>Pontibacter</taxon>
    </lineage>
</organism>
<keyword evidence="2 6" id="KW-0049">Antioxidant</keyword>
<dbReference type="RefSeq" id="WP_147920083.1">
    <property type="nucleotide sequence ID" value="NZ_VRTY01000005.1"/>
</dbReference>
<evidence type="ECO:0000256" key="2">
    <source>
        <dbReference type="ARBA" id="ARBA00022862"/>
    </source>
</evidence>
<dbReference type="SUPFAM" id="SSF69118">
    <property type="entry name" value="AhpD-like"/>
    <property type="match status" value="1"/>
</dbReference>
<keyword evidence="4 6" id="KW-1015">Disulfide bond</keyword>
<dbReference type="EMBL" id="VRTY01000005">
    <property type="protein sequence ID" value="TXK52055.1"/>
    <property type="molecule type" value="Genomic_DNA"/>
</dbReference>
<comment type="function">
    <text evidence="6">Antioxidant protein with alkyl hydroperoxidase activity. Required for the reduction of the AhpC active site cysteine residues and for the regeneration of the AhpC enzyme activity.</text>
</comment>
<protein>
    <recommendedName>
        <fullName evidence="6">Alkyl hydroperoxide reductase AhpD</fullName>
        <ecNumber evidence="6">1.11.1.28</ecNumber>
    </recommendedName>
    <alternativeName>
        <fullName evidence="6">Alkylhydroperoxidase AhpD</fullName>
    </alternativeName>
</protein>
<dbReference type="PANTHER" id="PTHR33930:SF7">
    <property type="entry name" value="ALKYL HYDROPEROXIDE REDUCTASE AHPD"/>
    <property type="match status" value="1"/>
</dbReference>
<dbReference type="InterPro" id="IPR003779">
    <property type="entry name" value="CMD-like"/>
</dbReference>
<proteinExistence type="inferred from homology"/>
<dbReference type="GO" id="GO:0051920">
    <property type="term" value="F:peroxiredoxin activity"/>
    <property type="evidence" value="ECO:0007669"/>
    <property type="project" value="InterPro"/>
</dbReference>
<name>A0A5C8KCS0_9BACT</name>